<dbReference type="InterPro" id="IPR003660">
    <property type="entry name" value="HAMP_dom"/>
</dbReference>
<dbReference type="InterPro" id="IPR029787">
    <property type="entry name" value="Nucleotide_cyclase"/>
</dbReference>
<proteinExistence type="predicted"/>
<dbReference type="Gene3D" id="3.30.70.270">
    <property type="match status" value="1"/>
</dbReference>
<feature type="coiled-coil region" evidence="3">
    <location>
        <begin position="384"/>
        <end position="411"/>
    </location>
</feature>
<reference evidence="7 8" key="1">
    <citation type="submission" date="2019-04" db="EMBL/GenBank/DDBJ databases">
        <title>Trinickia sp. 7GSK02, isolated from subtropical forest soil.</title>
        <authorList>
            <person name="Gao Z.-H."/>
            <person name="Qiu L.-H."/>
        </authorList>
    </citation>
    <scope>NUCLEOTIDE SEQUENCE [LARGE SCALE GENOMIC DNA]</scope>
    <source>
        <strain evidence="7 8">7GSK02</strain>
    </source>
</reference>
<gene>
    <name evidence="7" type="ORF">FAZ69_03300</name>
</gene>
<dbReference type="NCBIfam" id="TIGR00254">
    <property type="entry name" value="GGDEF"/>
    <property type="match status" value="1"/>
</dbReference>
<keyword evidence="8" id="KW-1185">Reference proteome</keyword>
<dbReference type="CDD" id="cd01949">
    <property type="entry name" value="GGDEF"/>
    <property type="match status" value="1"/>
</dbReference>
<dbReference type="OrthoDB" id="9813903at2"/>
<dbReference type="GO" id="GO:0043709">
    <property type="term" value="P:cell adhesion involved in single-species biofilm formation"/>
    <property type="evidence" value="ECO:0007669"/>
    <property type="project" value="TreeGrafter"/>
</dbReference>
<comment type="caution">
    <text evidence="7">The sequence shown here is derived from an EMBL/GenBank/DDBJ whole genome shotgun (WGS) entry which is preliminary data.</text>
</comment>
<evidence type="ECO:0000313" key="8">
    <source>
        <dbReference type="Proteomes" id="UP000305539"/>
    </source>
</evidence>
<evidence type="ECO:0000259" key="5">
    <source>
        <dbReference type="PROSITE" id="PS50885"/>
    </source>
</evidence>
<dbReference type="GO" id="GO:0005886">
    <property type="term" value="C:plasma membrane"/>
    <property type="evidence" value="ECO:0007669"/>
    <property type="project" value="TreeGrafter"/>
</dbReference>
<dbReference type="AlphaFoldDB" id="A0A4U1IDV3"/>
<evidence type="ECO:0000313" key="7">
    <source>
        <dbReference type="EMBL" id="TKC91838.1"/>
    </source>
</evidence>
<dbReference type="Gene3D" id="6.10.340.10">
    <property type="match status" value="1"/>
</dbReference>
<dbReference type="GO" id="GO:0052621">
    <property type="term" value="F:diguanylate cyclase activity"/>
    <property type="evidence" value="ECO:0007669"/>
    <property type="project" value="UniProtKB-EC"/>
</dbReference>
<dbReference type="EC" id="2.7.7.65" evidence="1"/>
<organism evidence="7 8">
    <name type="scientific">Trinickia terrae</name>
    <dbReference type="NCBI Taxonomy" id="2571161"/>
    <lineage>
        <taxon>Bacteria</taxon>
        <taxon>Pseudomonadati</taxon>
        <taxon>Pseudomonadota</taxon>
        <taxon>Betaproteobacteria</taxon>
        <taxon>Burkholderiales</taxon>
        <taxon>Burkholderiaceae</taxon>
        <taxon>Trinickia</taxon>
    </lineage>
</organism>
<dbReference type="PROSITE" id="PS50887">
    <property type="entry name" value="GGDEF"/>
    <property type="match status" value="1"/>
</dbReference>
<feature type="transmembrane region" description="Helical" evidence="4">
    <location>
        <begin position="313"/>
        <end position="336"/>
    </location>
</feature>
<keyword evidence="3" id="KW-0175">Coiled coil</keyword>
<feature type="domain" description="HAMP" evidence="5">
    <location>
        <begin position="340"/>
        <end position="393"/>
    </location>
</feature>
<sequence>MDRRFCIHVGIALAPIVVLSCWLLAHEWTAFSGANLALRSFDSVRSALFAMEKVSAERGPSNGALGEDLPLPAARAAALDAARRESDRRLAALVDALRRNGCPRCDDDAGAIEALEADLAAARANIDRLLRLPLARRGDRALSEAVDQMIAIVPEFLPIVAARTSDIVAADPYTLNSLILAKLAADLREQAGQLGSHFTSALAMNRALAEDERFALERGEGRIEQLRSMINSRLVAHADVNPQAAAALNDEYYGDGLRYVDAVRLLADRPGGAGLTTARFAAQYVPTMRSITGLRDSALGHAEDALRAHRRHALGILAGTAAGVALLLVALIWAIARFRQQVVSPFVKATALIEAIADGDLTTEVPTSFRRHEIRGMFDAIAVLKHHSAERARLERERASLMEELATMAQTDPLTHLLNRRAFETRARALCAEAQAAGDPVAMIMFDIDHFKHINDTHGHAAGDDALRTVAELCRKHWRQSDVVARIGGEEFAVAARVSAGGDAFALAERLRRGIAEAAVPADGAPVCKVTASFGVALASARDEADVAQLLKRADHVLYQAKLAGRNCVVVDPGSPALDGSARSPSVVS</sequence>
<dbReference type="SMART" id="SM00267">
    <property type="entry name" value="GGDEF"/>
    <property type="match status" value="1"/>
</dbReference>
<keyword evidence="4" id="KW-0812">Transmembrane</keyword>
<evidence type="ECO:0000256" key="1">
    <source>
        <dbReference type="ARBA" id="ARBA00012528"/>
    </source>
</evidence>
<evidence type="ECO:0000256" key="3">
    <source>
        <dbReference type="SAM" id="Coils"/>
    </source>
</evidence>
<dbReference type="PROSITE" id="PS50885">
    <property type="entry name" value="HAMP"/>
    <property type="match status" value="1"/>
</dbReference>
<dbReference type="GO" id="GO:0007165">
    <property type="term" value="P:signal transduction"/>
    <property type="evidence" value="ECO:0007669"/>
    <property type="project" value="InterPro"/>
</dbReference>
<evidence type="ECO:0000256" key="4">
    <source>
        <dbReference type="SAM" id="Phobius"/>
    </source>
</evidence>
<dbReference type="Pfam" id="PF00990">
    <property type="entry name" value="GGDEF"/>
    <property type="match status" value="1"/>
</dbReference>
<dbReference type="InterPro" id="IPR050469">
    <property type="entry name" value="Diguanylate_Cyclase"/>
</dbReference>
<protein>
    <recommendedName>
        <fullName evidence="1">diguanylate cyclase</fullName>
        <ecNumber evidence="1">2.7.7.65</ecNumber>
    </recommendedName>
</protein>
<dbReference type="EMBL" id="SWJE01000002">
    <property type="protein sequence ID" value="TKC91838.1"/>
    <property type="molecule type" value="Genomic_DNA"/>
</dbReference>
<dbReference type="InterPro" id="IPR043128">
    <property type="entry name" value="Rev_trsase/Diguanyl_cyclase"/>
</dbReference>
<dbReference type="SUPFAM" id="SSF55073">
    <property type="entry name" value="Nucleotide cyclase"/>
    <property type="match status" value="1"/>
</dbReference>
<name>A0A4U1IDV3_9BURK</name>
<accession>A0A4U1IDV3</accession>
<dbReference type="PANTHER" id="PTHR45138">
    <property type="entry name" value="REGULATORY COMPONENTS OF SENSORY TRANSDUCTION SYSTEM"/>
    <property type="match status" value="1"/>
</dbReference>
<keyword evidence="4" id="KW-0472">Membrane</keyword>
<feature type="domain" description="GGDEF" evidence="6">
    <location>
        <begin position="439"/>
        <end position="574"/>
    </location>
</feature>
<evidence type="ECO:0000259" key="6">
    <source>
        <dbReference type="PROSITE" id="PS50887"/>
    </source>
</evidence>
<comment type="catalytic activity">
    <reaction evidence="2">
        <text>2 GTP = 3',3'-c-di-GMP + 2 diphosphate</text>
        <dbReference type="Rhea" id="RHEA:24898"/>
        <dbReference type="ChEBI" id="CHEBI:33019"/>
        <dbReference type="ChEBI" id="CHEBI:37565"/>
        <dbReference type="ChEBI" id="CHEBI:58805"/>
        <dbReference type="EC" id="2.7.7.65"/>
    </reaction>
</comment>
<dbReference type="GO" id="GO:1902201">
    <property type="term" value="P:negative regulation of bacterial-type flagellum-dependent cell motility"/>
    <property type="evidence" value="ECO:0007669"/>
    <property type="project" value="TreeGrafter"/>
</dbReference>
<dbReference type="FunFam" id="3.30.70.270:FF:000001">
    <property type="entry name" value="Diguanylate cyclase domain protein"/>
    <property type="match status" value="1"/>
</dbReference>
<evidence type="ECO:0000256" key="2">
    <source>
        <dbReference type="ARBA" id="ARBA00034247"/>
    </source>
</evidence>
<dbReference type="Proteomes" id="UP000305539">
    <property type="component" value="Unassembled WGS sequence"/>
</dbReference>
<dbReference type="PROSITE" id="PS51257">
    <property type="entry name" value="PROKAR_LIPOPROTEIN"/>
    <property type="match status" value="1"/>
</dbReference>
<dbReference type="PANTHER" id="PTHR45138:SF9">
    <property type="entry name" value="DIGUANYLATE CYCLASE DGCM-RELATED"/>
    <property type="match status" value="1"/>
</dbReference>
<dbReference type="InterPro" id="IPR000160">
    <property type="entry name" value="GGDEF_dom"/>
</dbReference>
<keyword evidence="4" id="KW-1133">Transmembrane helix</keyword>